<evidence type="ECO:0000313" key="2">
    <source>
        <dbReference type="Proteomes" id="UP001156666"/>
    </source>
</evidence>
<proteinExistence type="predicted"/>
<keyword evidence="2" id="KW-1185">Reference proteome</keyword>
<dbReference type="RefSeq" id="WP_235291773.1">
    <property type="nucleotide sequence ID" value="NZ_BSOH01000027.1"/>
</dbReference>
<name>A0AA37SRH2_9BACT</name>
<accession>A0AA37SRH2</accession>
<reference evidence="1" key="1">
    <citation type="journal article" date="2014" name="Int. J. Syst. Evol. Microbiol.">
        <title>Complete genome sequence of Corynebacterium casei LMG S-19264T (=DSM 44701T), isolated from a smear-ripened cheese.</title>
        <authorList>
            <consortium name="US DOE Joint Genome Institute (JGI-PGF)"/>
            <person name="Walter F."/>
            <person name="Albersmeier A."/>
            <person name="Kalinowski J."/>
            <person name="Ruckert C."/>
        </authorList>
    </citation>
    <scope>NUCLEOTIDE SEQUENCE</scope>
    <source>
        <strain evidence="1">NBRC 108769</strain>
    </source>
</reference>
<protein>
    <submittedName>
        <fullName evidence="1">Uncharacterized protein</fullName>
    </submittedName>
</protein>
<sequence>MALIISTGVYCDRNGEKYEKCVQPDEEVAFIIEKKVEKDADITQAINWLKKK</sequence>
<dbReference type="EMBL" id="BSOH01000027">
    <property type="protein sequence ID" value="GLR19531.1"/>
    <property type="molecule type" value="Genomic_DNA"/>
</dbReference>
<comment type="caution">
    <text evidence="1">The sequence shown here is derived from an EMBL/GenBank/DDBJ whole genome shotgun (WGS) entry which is preliminary data.</text>
</comment>
<gene>
    <name evidence="1" type="ORF">GCM10007940_41470</name>
</gene>
<dbReference type="AlphaFoldDB" id="A0AA37SRH2"/>
<organism evidence="1 2">
    <name type="scientific">Portibacter lacus</name>
    <dbReference type="NCBI Taxonomy" id="1099794"/>
    <lineage>
        <taxon>Bacteria</taxon>
        <taxon>Pseudomonadati</taxon>
        <taxon>Bacteroidota</taxon>
        <taxon>Saprospiria</taxon>
        <taxon>Saprospirales</taxon>
        <taxon>Haliscomenobacteraceae</taxon>
        <taxon>Portibacter</taxon>
    </lineage>
</organism>
<evidence type="ECO:0000313" key="1">
    <source>
        <dbReference type="EMBL" id="GLR19531.1"/>
    </source>
</evidence>
<reference evidence="1" key="2">
    <citation type="submission" date="2023-01" db="EMBL/GenBank/DDBJ databases">
        <title>Draft genome sequence of Portibacter lacus strain NBRC 108769.</title>
        <authorList>
            <person name="Sun Q."/>
            <person name="Mori K."/>
        </authorList>
    </citation>
    <scope>NUCLEOTIDE SEQUENCE</scope>
    <source>
        <strain evidence="1">NBRC 108769</strain>
    </source>
</reference>
<dbReference type="Proteomes" id="UP001156666">
    <property type="component" value="Unassembled WGS sequence"/>
</dbReference>